<sequence length="553" mass="58785">MLAAAQISVFFTLFTGFTVAQVPSRTWRKPNITISIADRVAIADSALQVGIKRMGTDGEFPGEAYDQAAKFYLQMAAFDVIANQSQYHSSLLQLFNLAQVNHANFSSDVLPETLAYGYAAGRAYMAYSDPAFLKFATEAWWFGRQYTLTQIDVDSGKLALKNFTLAQVCTQGETMAGGTFQITDPADPEISANAAGFFLILSALLAEATSDPLYLEAAEQSFKFMHTHLFGSQNVVLENISGRASDSCVVNNFLNPANSGLMIEGLAVLTSITQNSSTRALLGDLVEAAIETYQGGQGIIEFGSTQAGDMLLTEGIGSACSRNVTTADLRAFAEAFLAVQFNAIIDLATDGTSNIYANAWVGPPNPNFLAGSQSPALGVMNIAIGLPNYTVVTPPSPNGSPAPSALPSRNASSNPTARPPIVGAIIGGVVGVVAVIGLAVSLWAFRRRFWQRRKGSDAEGHMAGPEITPFPGGDLPPATVNSSSAWDATTLVRGEKHPRYRAASSSQALEDPIVPASASLPTAELVRMLNQRLQSRDWDEAEAPPDYALGRGH</sequence>
<dbReference type="Proteomes" id="UP001218188">
    <property type="component" value="Unassembled WGS sequence"/>
</dbReference>
<keyword evidence="2" id="KW-0472">Membrane</keyword>
<feature type="transmembrane region" description="Helical" evidence="2">
    <location>
        <begin position="421"/>
        <end position="445"/>
    </location>
</feature>
<dbReference type="Gene3D" id="1.50.10.20">
    <property type="match status" value="1"/>
</dbReference>
<feature type="chain" id="PRO_5042012946" description="Glycoside hydrolase family 76 protein" evidence="3">
    <location>
        <begin position="21"/>
        <end position="553"/>
    </location>
</feature>
<feature type="region of interest" description="Disordered" evidence="1">
    <location>
        <begin position="454"/>
        <end position="482"/>
    </location>
</feature>
<dbReference type="SUPFAM" id="SSF48208">
    <property type="entry name" value="Six-hairpin glycosidases"/>
    <property type="match status" value="1"/>
</dbReference>
<dbReference type="AlphaFoldDB" id="A0AAD6THA7"/>
<evidence type="ECO:0000256" key="3">
    <source>
        <dbReference type="SAM" id="SignalP"/>
    </source>
</evidence>
<comment type="caution">
    <text evidence="4">The sequence shown here is derived from an EMBL/GenBank/DDBJ whole genome shotgun (WGS) entry which is preliminary data.</text>
</comment>
<keyword evidence="3" id="KW-0732">Signal</keyword>
<keyword evidence="5" id="KW-1185">Reference proteome</keyword>
<evidence type="ECO:0000313" key="5">
    <source>
        <dbReference type="Proteomes" id="UP001218188"/>
    </source>
</evidence>
<evidence type="ECO:0008006" key="6">
    <source>
        <dbReference type="Google" id="ProtNLM"/>
    </source>
</evidence>
<protein>
    <recommendedName>
        <fullName evidence="6">Glycoside hydrolase family 76 protein</fullName>
    </recommendedName>
</protein>
<feature type="region of interest" description="Disordered" evidence="1">
    <location>
        <begin position="395"/>
        <end position="414"/>
    </location>
</feature>
<evidence type="ECO:0000256" key="1">
    <source>
        <dbReference type="SAM" id="MobiDB-lite"/>
    </source>
</evidence>
<evidence type="ECO:0000313" key="4">
    <source>
        <dbReference type="EMBL" id="KAJ7046078.1"/>
    </source>
</evidence>
<reference evidence="4" key="1">
    <citation type="submission" date="2023-03" db="EMBL/GenBank/DDBJ databases">
        <title>Massive genome expansion in bonnet fungi (Mycena s.s.) driven by repeated elements and novel gene families across ecological guilds.</title>
        <authorList>
            <consortium name="Lawrence Berkeley National Laboratory"/>
            <person name="Harder C.B."/>
            <person name="Miyauchi S."/>
            <person name="Viragh M."/>
            <person name="Kuo A."/>
            <person name="Thoen E."/>
            <person name="Andreopoulos B."/>
            <person name="Lu D."/>
            <person name="Skrede I."/>
            <person name="Drula E."/>
            <person name="Henrissat B."/>
            <person name="Morin E."/>
            <person name="Kohler A."/>
            <person name="Barry K."/>
            <person name="LaButti K."/>
            <person name="Morin E."/>
            <person name="Salamov A."/>
            <person name="Lipzen A."/>
            <person name="Mereny Z."/>
            <person name="Hegedus B."/>
            <person name="Baldrian P."/>
            <person name="Stursova M."/>
            <person name="Weitz H."/>
            <person name="Taylor A."/>
            <person name="Grigoriev I.V."/>
            <person name="Nagy L.G."/>
            <person name="Martin F."/>
            <person name="Kauserud H."/>
        </authorList>
    </citation>
    <scope>NUCLEOTIDE SEQUENCE</scope>
    <source>
        <strain evidence="4">CBHHK200</strain>
    </source>
</reference>
<keyword evidence="2" id="KW-1133">Transmembrane helix</keyword>
<gene>
    <name evidence="4" type="ORF">C8F04DRAFT_1063289</name>
</gene>
<dbReference type="InterPro" id="IPR008928">
    <property type="entry name" value="6-hairpin_glycosidase_sf"/>
</dbReference>
<dbReference type="GO" id="GO:0005975">
    <property type="term" value="P:carbohydrate metabolic process"/>
    <property type="evidence" value="ECO:0007669"/>
    <property type="project" value="InterPro"/>
</dbReference>
<dbReference type="InterPro" id="IPR005198">
    <property type="entry name" value="Glyco_hydro_76"/>
</dbReference>
<feature type="signal peptide" evidence="3">
    <location>
        <begin position="1"/>
        <end position="20"/>
    </location>
</feature>
<organism evidence="4 5">
    <name type="scientific">Mycena alexandri</name>
    <dbReference type="NCBI Taxonomy" id="1745969"/>
    <lineage>
        <taxon>Eukaryota</taxon>
        <taxon>Fungi</taxon>
        <taxon>Dikarya</taxon>
        <taxon>Basidiomycota</taxon>
        <taxon>Agaricomycotina</taxon>
        <taxon>Agaricomycetes</taxon>
        <taxon>Agaricomycetidae</taxon>
        <taxon>Agaricales</taxon>
        <taxon>Marasmiineae</taxon>
        <taxon>Mycenaceae</taxon>
        <taxon>Mycena</taxon>
    </lineage>
</organism>
<accession>A0AAD6THA7</accession>
<dbReference type="Pfam" id="PF03663">
    <property type="entry name" value="Glyco_hydro_76"/>
    <property type="match status" value="1"/>
</dbReference>
<evidence type="ECO:0000256" key="2">
    <source>
        <dbReference type="SAM" id="Phobius"/>
    </source>
</evidence>
<proteinExistence type="predicted"/>
<dbReference type="EMBL" id="JARJCM010000003">
    <property type="protein sequence ID" value="KAJ7046078.1"/>
    <property type="molecule type" value="Genomic_DNA"/>
</dbReference>
<name>A0AAD6THA7_9AGAR</name>
<keyword evidence="2" id="KW-0812">Transmembrane</keyword>